<dbReference type="Proteomes" id="UP000199258">
    <property type="component" value="Unassembled WGS sequence"/>
</dbReference>
<dbReference type="PANTHER" id="PTHR13696">
    <property type="entry name" value="P-LOOP CONTAINING NUCLEOSIDE TRIPHOSPHATE HYDROLASE"/>
    <property type="match status" value="1"/>
</dbReference>
<reference evidence="2 3" key="1">
    <citation type="submission" date="2016-10" db="EMBL/GenBank/DDBJ databases">
        <authorList>
            <person name="de Groot N.N."/>
        </authorList>
    </citation>
    <scope>NUCLEOTIDE SEQUENCE [LARGE SCALE GENOMIC DNA]</scope>
    <source>
        <strain evidence="2 3">NP_1H</strain>
    </source>
</reference>
<evidence type="ECO:0000313" key="3">
    <source>
        <dbReference type="Proteomes" id="UP000199258"/>
    </source>
</evidence>
<dbReference type="InterPro" id="IPR025669">
    <property type="entry name" value="AAA_dom"/>
</dbReference>
<keyword evidence="3" id="KW-1185">Reference proteome</keyword>
<sequence>MYESMLASMQTLMVYSESGGATKTTTAVSLAAVTAAQGREVVLIDLDPRAASSKWLDAQPKEDGLHVGAILGDPDPVGWAEELAVPTDWFPTLRCVPSARNVSNREADRADHAELRLKTSLEGIQADLVIIDCPNRQGGPLTLSALNAADTIVYAAAPTVDGADGVDGARRSVEQFKLSRRRIGAPDNLTEAGIVVGAVQETIMSRIAVTSIDELRDTGLLLTPLVPHRTIVQEMRLTHEWYGQYRKGAPVVAAYTQLAEQVIR</sequence>
<dbReference type="PANTHER" id="PTHR13696:SF99">
    <property type="entry name" value="COBYRINIC ACID AC-DIAMIDE SYNTHASE"/>
    <property type="match status" value="1"/>
</dbReference>
<dbReference type="Pfam" id="PF13614">
    <property type="entry name" value="AAA_31"/>
    <property type="match status" value="1"/>
</dbReference>
<dbReference type="EMBL" id="FNDT01000019">
    <property type="protein sequence ID" value="SDI70581.1"/>
    <property type="molecule type" value="Genomic_DNA"/>
</dbReference>
<gene>
    <name evidence="2" type="ORF">SAMN04488693_11935</name>
</gene>
<name>A0A1G8MRI2_9MICC</name>
<dbReference type="STRING" id="335973.SAMN04488693_11935"/>
<protein>
    <submittedName>
        <fullName evidence="2">CobQ/CobB/MinD/ParA nucleotide binding domain-containing protein</fullName>
    </submittedName>
</protein>
<dbReference type="SUPFAM" id="SSF52540">
    <property type="entry name" value="P-loop containing nucleoside triphosphate hydrolases"/>
    <property type="match status" value="1"/>
</dbReference>
<evidence type="ECO:0000313" key="2">
    <source>
        <dbReference type="EMBL" id="SDI70581.1"/>
    </source>
</evidence>
<proteinExistence type="predicted"/>
<dbReference type="Gene3D" id="3.40.50.300">
    <property type="entry name" value="P-loop containing nucleotide triphosphate hydrolases"/>
    <property type="match status" value="1"/>
</dbReference>
<dbReference type="CDD" id="cd02042">
    <property type="entry name" value="ParAB_family"/>
    <property type="match status" value="1"/>
</dbReference>
<evidence type="ECO:0000259" key="1">
    <source>
        <dbReference type="Pfam" id="PF13614"/>
    </source>
</evidence>
<dbReference type="InterPro" id="IPR050678">
    <property type="entry name" value="DNA_Partitioning_ATPase"/>
</dbReference>
<feature type="domain" description="AAA" evidence="1">
    <location>
        <begin position="9"/>
        <end position="177"/>
    </location>
</feature>
<organism evidence="2 3">
    <name type="scientific">Arthrobacter subterraneus</name>
    <dbReference type="NCBI Taxonomy" id="335973"/>
    <lineage>
        <taxon>Bacteria</taxon>
        <taxon>Bacillati</taxon>
        <taxon>Actinomycetota</taxon>
        <taxon>Actinomycetes</taxon>
        <taxon>Micrococcales</taxon>
        <taxon>Micrococcaceae</taxon>
        <taxon>Arthrobacter</taxon>
    </lineage>
</organism>
<dbReference type="AlphaFoldDB" id="A0A1G8MRI2"/>
<dbReference type="InterPro" id="IPR027417">
    <property type="entry name" value="P-loop_NTPase"/>
</dbReference>
<accession>A0A1G8MRI2</accession>